<dbReference type="GO" id="GO:0005886">
    <property type="term" value="C:plasma membrane"/>
    <property type="evidence" value="ECO:0007669"/>
    <property type="project" value="UniProtKB-SubCell"/>
</dbReference>
<keyword evidence="3" id="KW-1003">Cell membrane</keyword>
<evidence type="ECO:0000313" key="11">
    <source>
        <dbReference type="EMBL" id="GMN56391.1"/>
    </source>
</evidence>
<dbReference type="InterPro" id="IPR001611">
    <property type="entry name" value="Leu-rich_rpt"/>
</dbReference>
<keyword evidence="10" id="KW-0325">Glycoprotein</keyword>
<keyword evidence="9" id="KW-0675">Receptor</keyword>
<evidence type="ECO:0000256" key="3">
    <source>
        <dbReference type="ARBA" id="ARBA00022475"/>
    </source>
</evidence>
<keyword evidence="12" id="KW-1185">Reference proteome</keyword>
<evidence type="ECO:0000256" key="6">
    <source>
        <dbReference type="ARBA" id="ARBA00022737"/>
    </source>
</evidence>
<keyword evidence="8" id="KW-0472">Membrane</keyword>
<dbReference type="Pfam" id="PF00560">
    <property type="entry name" value="LRR_1"/>
    <property type="match status" value="2"/>
</dbReference>
<organism evidence="11 12">
    <name type="scientific">Ficus carica</name>
    <name type="common">Common fig</name>
    <dbReference type="NCBI Taxonomy" id="3494"/>
    <lineage>
        <taxon>Eukaryota</taxon>
        <taxon>Viridiplantae</taxon>
        <taxon>Streptophyta</taxon>
        <taxon>Embryophyta</taxon>
        <taxon>Tracheophyta</taxon>
        <taxon>Spermatophyta</taxon>
        <taxon>Magnoliopsida</taxon>
        <taxon>eudicotyledons</taxon>
        <taxon>Gunneridae</taxon>
        <taxon>Pentapetalae</taxon>
        <taxon>rosids</taxon>
        <taxon>fabids</taxon>
        <taxon>Rosales</taxon>
        <taxon>Moraceae</taxon>
        <taxon>Ficeae</taxon>
        <taxon>Ficus</taxon>
    </lineage>
</organism>
<dbReference type="Gene3D" id="3.80.10.10">
    <property type="entry name" value="Ribonuclease Inhibitor"/>
    <property type="match status" value="1"/>
</dbReference>
<dbReference type="AlphaFoldDB" id="A0AA88B1E9"/>
<evidence type="ECO:0000256" key="5">
    <source>
        <dbReference type="ARBA" id="ARBA00022692"/>
    </source>
</evidence>
<keyword evidence="5" id="KW-0812">Transmembrane</keyword>
<evidence type="ECO:0000256" key="4">
    <source>
        <dbReference type="ARBA" id="ARBA00022614"/>
    </source>
</evidence>
<keyword evidence="4" id="KW-0433">Leucine-rich repeat</keyword>
<keyword evidence="7" id="KW-1133">Transmembrane helix</keyword>
<evidence type="ECO:0000313" key="12">
    <source>
        <dbReference type="Proteomes" id="UP001187192"/>
    </source>
</evidence>
<evidence type="ECO:0000256" key="1">
    <source>
        <dbReference type="ARBA" id="ARBA00004251"/>
    </source>
</evidence>
<dbReference type="SUPFAM" id="SSF52058">
    <property type="entry name" value="L domain-like"/>
    <property type="match status" value="1"/>
</dbReference>
<proteinExistence type="inferred from homology"/>
<evidence type="ECO:0000256" key="9">
    <source>
        <dbReference type="ARBA" id="ARBA00023170"/>
    </source>
</evidence>
<dbReference type="PANTHER" id="PTHR27004:SF447">
    <property type="entry name" value="RECEPTOR LIKE PROTEIN 30-LIKE"/>
    <property type="match status" value="1"/>
</dbReference>
<evidence type="ECO:0000256" key="8">
    <source>
        <dbReference type="ARBA" id="ARBA00023136"/>
    </source>
</evidence>
<gene>
    <name evidence="11" type="ORF">TIFTF001_025508</name>
</gene>
<keyword evidence="6" id="KW-0677">Repeat</keyword>
<evidence type="ECO:0000256" key="2">
    <source>
        <dbReference type="ARBA" id="ARBA00009592"/>
    </source>
</evidence>
<accession>A0AA88B1E9</accession>
<name>A0AA88B1E9_FICCA</name>
<dbReference type="PANTHER" id="PTHR27004">
    <property type="entry name" value="RECEPTOR-LIKE PROTEIN 12 ISOFORM X1"/>
    <property type="match status" value="1"/>
</dbReference>
<comment type="subcellular location">
    <subcellularLocation>
        <location evidence="1">Cell membrane</location>
        <topology evidence="1">Single-pass type I membrane protein</topology>
    </subcellularLocation>
</comment>
<dbReference type="Proteomes" id="UP001187192">
    <property type="component" value="Unassembled WGS sequence"/>
</dbReference>
<reference evidence="11" key="1">
    <citation type="submission" date="2023-07" db="EMBL/GenBank/DDBJ databases">
        <title>draft genome sequence of fig (Ficus carica).</title>
        <authorList>
            <person name="Takahashi T."/>
            <person name="Nishimura K."/>
        </authorList>
    </citation>
    <scope>NUCLEOTIDE SEQUENCE</scope>
</reference>
<evidence type="ECO:0000256" key="10">
    <source>
        <dbReference type="ARBA" id="ARBA00023180"/>
    </source>
</evidence>
<comment type="caution">
    <text evidence="11">The sequence shown here is derived from an EMBL/GenBank/DDBJ whole genome shotgun (WGS) entry which is preliminary data.</text>
</comment>
<sequence length="157" mass="16928">MDLSHNNLSGEIPQQLTGLTLLQSFDLSHNNLTGPIPQGNQFGTFENTSFEGNPGLCGIPLPKKCEDSMALPLPPSAVEEEDDSGSLIELDWKFILAGGTSGFVVGVALGDMLASVAERANCKSILKETSAGDDARRLTLIENTKAWIGIWEERERL</sequence>
<dbReference type="EMBL" id="BTGU01000063">
    <property type="protein sequence ID" value="GMN56391.1"/>
    <property type="molecule type" value="Genomic_DNA"/>
</dbReference>
<comment type="similarity">
    <text evidence="2">Belongs to the RLP family.</text>
</comment>
<protein>
    <submittedName>
        <fullName evidence="11">Uncharacterized protein</fullName>
    </submittedName>
</protein>
<dbReference type="InterPro" id="IPR032675">
    <property type="entry name" value="LRR_dom_sf"/>
</dbReference>
<evidence type="ECO:0000256" key="7">
    <source>
        <dbReference type="ARBA" id="ARBA00022989"/>
    </source>
</evidence>